<dbReference type="SUPFAM" id="SSF53474">
    <property type="entry name" value="alpha/beta-Hydrolases"/>
    <property type="match status" value="1"/>
</dbReference>
<evidence type="ECO:0000256" key="2">
    <source>
        <dbReference type="ARBA" id="ARBA00022801"/>
    </source>
</evidence>
<sequence length="224" mass="24462">MNWGWLNQNMILAVFPQGQTIYRSAYTWNNHYMDSGQDDVAFLKTLAGYIRTQYGISDIYLAGHSNGGMMANRIWCEAPDTFKGYISVAGPASGYYLSASTPCAPSVAKPYYGIVGEQDNVLQVTGNWAAPTWQSNPLLTTPAHVGTTLIGEWSQHITRSGLMCNESPSLTGNVSDGAAETWRNCNGHLKLQHVLLGGHSIELLEMQSGHKMVDLIASFIGEVN</sequence>
<dbReference type="InterPro" id="IPR050955">
    <property type="entry name" value="Plant_Biomass_Hydrol_Est"/>
</dbReference>
<name>A0A1F6TEM4_9PROT</name>
<dbReference type="Proteomes" id="UP000177925">
    <property type="component" value="Unassembled WGS sequence"/>
</dbReference>
<dbReference type="InterPro" id="IPR029058">
    <property type="entry name" value="AB_hydrolase_fold"/>
</dbReference>
<evidence type="ECO:0000313" key="3">
    <source>
        <dbReference type="EMBL" id="OGI43578.1"/>
    </source>
</evidence>
<evidence type="ECO:0000256" key="1">
    <source>
        <dbReference type="ARBA" id="ARBA00022729"/>
    </source>
</evidence>
<dbReference type="PANTHER" id="PTHR43037:SF5">
    <property type="entry name" value="FERULOYL ESTERASE"/>
    <property type="match status" value="1"/>
</dbReference>
<keyword evidence="1" id="KW-0732">Signal</keyword>
<dbReference type="EMBL" id="MFSS01000046">
    <property type="protein sequence ID" value="OGI43578.1"/>
    <property type="molecule type" value="Genomic_DNA"/>
</dbReference>
<dbReference type="AlphaFoldDB" id="A0A1F6TEM4"/>
<dbReference type="Gene3D" id="3.40.50.1820">
    <property type="entry name" value="alpha/beta hydrolase"/>
    <property type="match status" value="1"/>
</dbReference>
<accession>A0A1F6TEM4</accession>
<reference evidence="3 4" key="1">
    <citation type="journal article" date="2016" name="Nat. Commun.">
        <title>Thousands of microbial genomes shed light on interconnected biogeochemical processes in an aquifer system.</title>
        <authorList>
            <person name="Anantharaman K."/>
            <person name="Brown C.T."/>
            <person name="Hug L.A."/>
            <person name="Sharon I."/>
            <person name="Castelle C.J."/>
            <person name="Probst A.J."/>
            <person name="Thomas B.C."/>
            <person name="Singh A."/>
            <person name="Wilkins M.J."/>
            <person name="Karaoz U."/>
            <person name="Brodie E.L."/>
            <person name="Williams K.H."/>
            <person name="Hubbard S.S."/>
            <person name="Banfield J.F."/>
        </authorList>
    </citation>
    <scope>NUCLEOTIDE SEQUENCE [LARGE SCALE GENOMIC DNA]</scope>
</reference>
<organism evidence="3 4">
    <name type="scientific">Candidatus Muproteobacteria bacterium RBG_16_64_11</name>
    <dbReference type="NCBI Taxonomy" id="1817758"/>
    <lineage>
        <taxon>Bacteria</taxon>
        <taxon>Pseudomonadati</taxon>
        <taxon>Pseudomonadota</taxon>
        <taxon>Candidatus Muproteobacteria</taxon>
    </lineage>
</organism>
<protein>
    <submittedName>
        <fullName evidence="3">Uncharacterized protein</fullName>
    </submittedName>
</protein>
<comment type="caution">
    <text evidence="3">The sequence shown here is derived from an EMBL/GenBank/DDBJ whole genome shotgun (WGS) entry which is preliminary data.</text>
</comment>
<keyword evidence="2" id="KW-0378">Hydrolase</keyword>
<dbReference type="PANTHER" id="PTHR43037">
    <property type="entry name" value="UNNAMED PRODUCT-RELATED"/>
    <property type="match status" value="1"/>
</dbReference>
<gene>
    <name evidence="3" type="ORF">A2150_08335</name>
</gene>
<proteinExistence type="predicted"/>
<evidence type="ECO:0000313" key="4">
    <source>
        <dbReference type="Proteomes" id="UP000177925"/>
    </source>
</evidence>
<dbReference type="GO" id="GO:0016787">
    <property type="term" value="F:hydrolase activity"/>
    <property type="evidence" value="ECO:0007669"/>
    <property type="project" value="UniProtKB-KW"/>
</dbReference>